<keyword evidence="3" id="KW-1185">Reference proteome</keyword>
<reference evidence="2" key="2">
    <citation type="journal article" date="2021" name="Genome Biol. Evol.">
        <title>Developing a high-quality reference genome for a parasitic bivalve with doubly uniparental inheritance (Bivalvia: Unionida).</title>
        <authorList>
            <person name="Smith C.H."/>
        </authorList>
    </citation>
    <scope>NUCLEOTIDE SEQUENCE</scope>
    <source>
        <strain evidence="2">CHS0354</strain>
        <tissue evidence="2">Mantle</tissue>
    </source>
</reference>
<sequence>MELRSKYVCPSLLPSPNWKPSSTLAVSDETSKLGSRMTTKETVPDRPVAINLKKEHRSTLIVTKTSSGRQVSDRLIGTGFLSKRLPTNK</sequence>
<evidence type="ECO:0000256" key="1">
    <source>
        <dbReference type="SAM" id="MobiDB-lite"/>
    </source>
</evidence>
<name>A0AAE0WEK2_9BIVA</name>
<feature type="region of interest" description="Disordered" evidence="1">
    <location>
        <begin position="19"/>
        <end position="41"/>
    </location>
</feature>
<evidence type="ECO:0000313" key="2">
    <source>
        <dbReference type="EMBL" id="KAK3611776.1"/>
    </source>
</evidence>
<gene>
    <name evidence="2" type="ORF">CHS0354_014127</name>
</gene>
<accession>A0AAE0WEK2</accession>
<reference evidence="2" key="1">
    <citation type="journal article" date="2021" name="Genome Biol. Evol.">
        <title>A High-Quality Reference Genome for a Parasitic Bivalve with Doubly Uniparental Inheritance (Bivalvia: Unionida).</title>
        <authorList>
            <person name="Smith C.H."/>
        </authorList>
    </citation>
    <scope>NUCLEOTIDE SEQUENCE</scope>
    <source>
        <strain evidence="2">CHS0354</strain>
    </source>
</reference>
<comment type="caution">
    <text evidence="2">The sequence shown here is derived from an EMBL/GenBank/DDBJ whole genome shotgun (WGS) entry which is preliminary data.</text>
</comment>
<reference evidence="2" key="3">
    <citation type="submission" date="2023-05" db="EMBL/GenBank/DDBJ databases">
        <authorList>
            <person name="Smith C.H."/>
        </authorList>
    </citation>
    <scope>NUCLEOTIDE SEQUENCE</scope>
    <source>
        <strain evidence="2">CHS0354</strain>
        <tissue evidence="2">Mantle</tissue>
    </source>
</reference>
<dbReference type="Proteomes" id="UP001195483">
    <property type="component" value="Unassembled WGS sequence"/>
</dbReference>
<dbReference type="AlphaFoldDB" id="A0AAE0WEK2"/>
<dbReference type="EMBL" id="JAEAOA010000869">
    <property type="protein sequence ID" value="KAK3611776.1"/>
    <property type="molecule type" value="Genomic_DNA"/>
</dbReference>
<evidence type="ECO:0000313" key="3">
    <source>
        <dbReference type="Proteomes" id="UP001195483"/>
    </source>
</evidence>
<proteinExistence type="predicted"/>
<protein>
    <submittedName>
        <fullName evidence="2">Uncharacterized protein</fullName>
    </submittedName>
</protein>
<organism evidence="2 3">
    <name type="scientific">Potamilus streckersoni</name>
    <dbReference type="NCBI Taxonomy" id="2493646"/>
    <lineage>
        <taxon>Eukaryota</taxon>
        <taxon>Metazoa</taxon>
        <taxon>Spiralia</taxon>
        <taxon>Lophotrochozoa</taxon>
        <taxon>Mollusca</taxon>
        <taxon>Bivalvia</taxon>
        <taxon>Autobranchia</taxon>
        <taxon>Heteroconchia</taxon>
        <taxon>Palaeoheterodonta</taxon>
        <taxon>Unionida</taxon>
        <taxon>Unionoidea</taxon>
        <taxon>Unionidae</taxon>
        <taxon>Ambleminae</taxon>
        <taxon>Lampsilini</taxon>
        <taxon>Potamilus</taxon>
    </lineage>
</organism>